<reference evidence="9" key="1">
    <citation type="journal article" date="2019" name="Int. J. Syst. Evol. Microbiol.">
        <title>The Global Catalogue of Microorganisms (GCM) 10K type strain sequencing project: providing services to taxonomists for standard genome sequencing and annotation.</title>
        <authorList>
            <consortium name="The Broad Institute Genomics Platform"/>
            <consortium name="The Broad Institute Genome Sequencing Center for Infectious Disease"/>
            <person name="Wu L."/>
            <person name="Ma J."/>
        </authorList>
    </citation>
    <scope>NUCLEOTIDE SEQUENCE [LARGE SCALE GENOMIC DNA]</scope>
    <source>
        <strain evidence="9">CCUG 42001</strain>
    </source>
</reference>
<keyword evidence="5" id="KW-0598">Phosphotransferase system</keyword>
<protein>
    <submittedName>
        <fullName evidence="8">PTS glucose transporter subunit IIA</fullName>
    </submittedName>
</protein>
<dbReference type="InterPro" id="IPR001127">
    <property type="entry name" value="PTS_EIIA_1_perm"/>
</dbReference>
<evidence type="ECO:0000256" key="4">
    <source>
        <dbReference type="ARBA" id="ARBA00022679"/>
    </source>
</evidence>
<dbReference type="RefSeq" id="WP_253052949.1">
    <property type="nucleotide sequence ID" value="NZ_JAMXWN010000003.1"/>
</dbReference>
<keyword evidence="4" id="KW-0808">Transferase</keyword>
<comment type="caution">
    <text evidence="8">The sequence shown here is derived from an EMBL/GenBank/DDBJ whole genome shotgun (WGS) entry which is preliminary data.</text>
</comment>
<name>A0ABW1WC16_9BACL</name>
<sequence>MGLFKKLFNKNEANTNQHEPSKEDIAAAGEFYMPLQGKVVPITEVPDPVFSQKMMGDGFAIIPENDIVRSPVNGEVTNIFPTKHAISLKSDDGRELLIHVGLETVSLKGEGFTALAKDGAKVKKGDQLLKVDFDQIADKVPSTITAVVFTNLKDAEKVVVQDNKVTIQS</sequence>
<keyword evidence="9" id="KW-1185">Reference proteome</keyword>
<comment type="subcellular location">
    <subcellularLocation>
        <location evidence="1">Cytoplasm</location>
    </subcellularLocation>
</comment>
<dbReference type="Proteomes" id="UP001596267">
    <property type="component" value="Unassembled WGS sequence"/>
</dbReference>
<evidence type="ECO:0000259" key="7">
    <source>
        <dbReference type="PROSITE" id="PS51093"/>
    </source>
</evidence>
<keyword evidence="6" id="KW-0418">Kinase</keyword>
<dbReference type="PROSITE" id="PS51093">
    <property type="entry name" value="PTS_EIIA_TYPE_1"/>
    <property type="match status" value="1"/>
</dbReference>
<accession>A0ABW1WC16</accession>
<dbReference type="PROSITE" id="PS00371">
    <property type="entry name" value="PTS_EIIA_TYPE_1_HIS"/>
    <property type="match status" value="1"/>
</dbReference>
<dbReference type="InterPro" id="IPR050890">
    <property type="entry name" value="PTS_EIIA_component"/>
</dbReference>
<dbReference type="Gene3D" id="2.70.70.10">
    <property type="entry name" value="Glucose Permease (Domain IIA)"/>
    <property type="match status" value="1"/>
</dbReference>
<evidence type="ECO:0000256" key="6">
    <source>
        <dbReference type="ARBA" id="ARBA00022777"/>
    </source>
</evidence>
<evidence type="ECO:0000256" key="3">
    <source>
        <dbReference type="ARBA" id="ARBA00022597"/>
    </source>
</evidence>
<evidence type="ECO:0000256" key="5">
    <source>
        <dbReference type="ARBA" id="ARBA00022683"/>
    </source>
</evidence>
<dbReference type="Pfam" id="PF00358">
    <property type="entry name" value="PTS_EIIA_1"/>
    <property type="match status" value="1"/>
</dbReference>
<dbReference type="PANTHER" id="PTHR45008">
    <property type="entry name" value="PTS SYSTEM GLUCOSE-SPECIFIC EIIA COMPONENT"/>
    <property type="match status" value="1"/>
</dbReference>
<gene>
    <name evidence="8" type="ORF">ACFP7A_05930</name>
</gene>
<dbReference type="InterPro" id="IPR011055">
    <property type="entry name" value="Dup_hybrid_motif"/>
</dbReference>
<keyword evidence="2" id="KW-0813">Transport</keyword>
<dbReference type="EMBL" id="JBHSTQ010000004">
    <property type="protein sequence ID" value="MFC6386131.1"/>
    <property type="molecule type" value="Genomic_DNA"/>
</dbReference>
<dbReference type="SUPFAM" id="SSF51261">
    <property type="entry name" value="Duplicated hybrid motif"/>
    <property type="match status" value="1"/>
</dbReference>
<keyword evidence="3 8" id="KW-0762">Sugar transport</keyword>
<proteinExistence type="predicted"/>
<dbReference type="NCBIfam" id="TIGR00830">
    <property type="entry name" value="PTBA"/>
    <property type="match status" value="1"/>
</dbReference>
<evidence type="ECO:0000256" key="1">
    <source>
        <dbReference type="ARBA" id="ARBA00004496"/>
    </source>
</evidence>
<organism evidence="8 9">
    <name type="scientific">Sporolactobacillus kofuensis</name>
    <dbReference type="NCBI Taxonomy" id="269672"/>
    <lineage>
        <taxon>Bacteria</taxon>
        <taxon>Bacillati</taxon>
        <taxon>Bacillota</taxon>
        <taxon>Bacilli</taxon>
        <taxon>Bacillales</taxon>
        <taxon>Sporolactobacillaceae</taxon>
        <taxon>Sporolactobacillus</taxon>
    </lineage>
</organism>
<evidence type="ECO:0000313" key="9">
    <source>
        <dbReference type="Proteomes" id="UP001596267"/>
    </source>
</evidence>
<feature type="domain" description="PTS EIIA type-1" evidence="7">
    <location>
        <begin position="47"/>
        <end position="151"/>
    </location>
</feature>
<evidence type="ECO:0000313" key="8">
    <source>
        <dbReference type="EMBL" id="MFC6386131.1"/>
    </source>
</evidence>
<dbReference type="PANTHER" id="PTHR45008:SF1">
    <property type="entry name" value="PTS SYSTEM GLUCOSE-SPECIFIC EIIA COMPONENT"/>
    <property type="match status" value="1"/>
</dbReference>
<evidence type="ECO:0000256" key="2">
    <source>
        <dbReference type="ARBA" id="ARBA00022448"/>
    </source>
</evidence>